<keyword evidence="3" id="KW-0964">Secreted</keyword>
<evidence type="ECO:0000259" key="4">
    <source>
        <dbReference type="Pfam" id="PF20147"/>
    </source>
</evidence>
<evidence type="ECO:0000256" key="1">
    <source>
        <dbReference type="ARBA" id="ARBA00004340"/>
    </source>
</evidence>
<proteinExistence type="predicted"/>
<comment type="subcellular location">
    <subcellularLocation>
        <location evidence="1">Host cell</location>
    </subcellularLocation>
    <subcellularLocation>
        <location evidence="2">Secreted</location>
    </subcellularLocation>
</comment>
<reference evidence="5" key="1">
    <citation type="submission" date="2023-04" db="EMBL/GenBank/DDBJ databases">
        <title>Phytophthora lilii NBRC 32176.</title>
        <authorList>
            <person name="Ichikawa N."/>
            <person name="Sato H."/>
            <person name="Tonouchi N."/>
        </authorList>
    </citation>
    <scope>NUCLEOTIDE SEQUENCE</scope>
    <source>
        <strain evidence="5">NBRC 32176</strain>
    </source>
</reference>
<dbReference type="GO" id="GO:0043657">
    <property type="term" value="C:host cell"/>
    <property type="evidence" value="ECO:0007669"/>
    <property type="project" value="UniProtKB-SubCell"/>
</dbReference>
<dbReference type="AlphaFoldDB" id="A0A9W6WTP0"/>
<dbReference type="GO" id="GO:0005576">
    <property type="term" value="C:extracellular region"/>
    <property type="evidence" value="ECO:0007669"/>
    <property type="project" value="UniProtKB-SubCell"/>
</dbReference>
<dbReference type="Proteomes" id="UP001165083">
    <property type="component" value="Unassembled WGS sequence"/>
</dbReference>
<organism evidence="5 6">
    <name type="scientific">Phytophthora lilii</name>
    <dbReference type="NCBI Taxonomy" id="2077276"/>
    <lineage>
        <taxon>Eukaryota</taxon>
        <taxon>Sar</taxon>
        <taxon>Stramenopiles</taxon>
        <taxon>Oomycota</taxon>
        <taxon>Peronosporomycetes</taxon>
        <taxon>Peronosporales</taxon>
        <taxon>Peronosporaceae</taxon>
        <taxon>Phytophthora</taxon>
    </lineage>
</organism>
<evidence type="ECO:0000256" key="3">
    <source>
        <dbReference type="ARBA" id="ARBA00022525"/>
    </source>
</evidence>
<name>A0A9W6WTP0_9STRA</name>
<dbReference type="EMBL" id="BSXW01000231">
    <property type="protein sequence ID" value="GMF15808.1"/>
    <property type="molecule type" value="Genomic_DNA"/>
</dbReference>
<gene>
    <name evidence="5" type="ORF">Plil01_000551200</name>
</gene>
<evidence type="ECO:0000256" key="2">
    <source>
        <dbReference type="ARBA" id="ARBA00004613"/>
    </source>
</evidence>
<evidence type="ECO:0000313" key="5">
    <source>
        <dbReference type="EMBL" id="GMF15808.1"/>
    </source>
</evidence>
<comment type="caution">
    <text evidence="5">The sequence shown here is derived from an EMBL/GenBank/DDBJ whole genome shotgun (WGS) entry which is preliminary data.</text>
</comment>
<evidence type="ECO:0000313" key="6">
    <source>
        <dbReference type="Proteomes" id="UP001165083"/>
    </source>
</evidence>
<protein>
    <submittedName>
        <fullName evidence="5">Unnamed protein product</fullName>
    </submittedName>
</protein>
<dbReference type="Pfam" id="PF20147">
    <property type="entry name" value="Crinkler"/>
    <property type="match status" value="1"/>
</dbReference>
<sequence length="481" mass="54179">MEMRQGASLDIESLFLTARNSATRGVSSLVENLCHTPSCPLKYARNIPPFFLIPESAGSRKDGEACLCDRWCGGKRFPCASQLVGDLTKAIKVENPNKLKDIDADDLQLFLAKKDGAWLTDDDDLDKMLQNKVDTSKMKKLRASWKLNKPDLFGPDVSLGEDVVHVLVVVPKQVGTSNEMSAATTPLTVEQVEMSMNKVLRERDEKASAYSFSDLNTEMEQRIVKKMRLTENVPTDIDEPEDTSIPGYMWIPEVSENGQSQRTGYMVYLQQHLATLLNGGNFVLADIANDKGVLTIEDPRLPFRMNGTADVLLIKGRRMNPLITLAGVCMVIELKKKVEKAHVPQAVGQLVSCSMKAPLNCYPLSLLTDLNDHWHFSWFSDKHVLTQVTLQYPKNAFRFIEAAVLRRTESAPLPPSFIPGPFKTIKVDDFLPQPDDDRAEEMMERYELMADVVEPEFLMARRMEYTQHMVQSMPMSAHMYA</sequence>
<dbReference type="OrthoDB" id="159648at2759"/>
<keyword evidence="6" id="KW-1185">Reference proteome</keyword>
<dbReference type="InterPro" id="IPR045379">
    <property type="entry name" value="Crinkler_N"/>
</dbReference>
<feature type="domain" description="Crinkler effector protein N-terminal" evidence="4">
    <location>
        <begin position="81"/>
        <end position="169"/>
    </location>
</feature>
<accession>A0A9W6WTP0</accession>